<evidence type="ECO:0000313" key="2">
    <source>
        <dbReference type="EMBL" id="CEM09146.1"/>
    </source>
</evidence>
<feature type="signal peptide" evidence="1">
    <location>
        <begin position="1"/>
        <end position="16"/>
    </location>
</feature>
<evidence type="ECO:0000256" key="1">
    <source>
        <dbReference type="SAM" id="SignalP"/>
    </source>
</evidence>
<dbReference type="AlphaFoldDB" id="A0A0G4FA33"/>
<accession>A0A0G4FA33</accession>
<proteinExistence type="predicted"/>
<protein>
    <submittedName>
        <fullName evidence="2">Uncharacterized protein</fullName>
    </submittedName>
</protein>
<dbReference type="Gene3D" id="3.10.450.50">
    <property type="match status" value="1"/>
</dbReference>
<gene>
    <name evidence="2" type="ORF">Cvel_15820</name>
</gene>
<dbReference type="EMBL" id="CDMZ01000207">
    <property type="protein sequence ID" value="CEM09146.1"/>
    <property type="molecule type" value="Genomic_DNA"/>
</dbReference>
<dbReference type="VEuPathDB" id="CryptoDB:Cvel_15820"/>
<sequence length="243" mass="26325">MKFSAVALAFVAASEAAVDFSKLGDLPDFGKFDLGSLFGEKEDFVKGGKCKPITIAEIEEAQNGWGWGLVAIGAAYAEAFNTLPNSNTTFVTKAEQVISEFYNYGKSNVLFKPTLTTPPNQFRPTFQGALSYFVGPWAPEPIDGDPGFALGPDCGMQTPPLQEPCPWVDVRFENNGTLLFKDTALAMGNYFFTPGNGTQDGAPSMVEYSFAYVKDPKTCYLKIVLQHSSVPFMAPDAASMMGR</sequence>
<organism evidence="2">
    <name type="scientific">Chromera velia CCMP2878</name>
    <dbReference type="NCBI Taxonomy" id="1169474"/>
    <lineage>
        <taxon>Eukaryota</taxon>
        <taxon>Sar</taxon>
        <taxon>Alveolata</taxon>
        <taxon>Colpodellida</taxon>
        <taxon>Chromeraceae</taxon>
        <taxon>Chromera</taxon>
    </lineage>
</organism>
<feature type="chain" id="PRO_5005188308" evidence="1">
    <location>
        <begin position="17"/>
        <end position="243"/>
    </location>
</feature>
<reference evidence="2" key="1">
    <citation type="submission" date="2014-11" db="EMBL/GenBank/DDBJ databases">
        <authorList>
            <person name="Otto D Thomas"/>
            <person name="Naeem Raeece"/>
        </authorList>
    </citation>
    <scope>NUCLEOTIDE SEQUENCE</scope>
</reference>
<keyword evidence="1" id="KW-0732">Signal</keyword>
<name>A0A0G4FA33_9ALVE</name>